<gene>
    <name evidence="2" type="ORF">CLV32_0694</name>
</gene>
<dbReference type="AlphaFoldDB" id="A0A4R6IR69"/>
<accession>A0A4R6IR69</accession>
<dbReference type="GO" id="GO:0002949">
    <property type="term" value="P:tRNA threonylcarbamoyladenosine modification"/>
    <property type="evidence" value="ECO:0007669"/>
    <property type="project" value="InterPro"/>
</dbReference>
<dbReference type="NCBIfam" id="TIGR03725">
    <property type="entry name" value="T6A_YeaZ"/>
    <property type="match status" value="1"/>
</dbReference>
<dbReference type="EMBL" id="SNWM01000001">
    <property type="protein sequence ID" value="TDO24405.1"/>
    <property type="molecule type" value="Genomic_DNA"/>
</dbReference>
<dbReference type="PANTHER" id="PTHR11735">
    <property type="entry name" value="TRNA N6-ADENOSINE THREONYLCARBAMOYLTRANSFERASE"/>
    <property type="match status" value="1"/>
</dbReference>
<protein>
    <submittedName>
        <fullName evidence="2">tRNA threonylcarbamoyladenosine biosynthesis protein TsaB</fullName>
    </submittedName>
</protein>
<dbReference type="PANTHER" id="PTHR11735:SF11">
    <property type="entry name" value="TRNA THREONYLCARBAMOYLADENOSINE BIOSYNTHESIS PROTEIN TSAB"/>
    <property type="match status" value="1"/>
</dbReference>
<dbReference type="Pfam" id="PF00814">
    <property type="entry name" value="TsaD"/>
    <property type="match status" value="1"/>
</dbReference>
<dbReference type="Proteomes" id="UP000295499">
    <property type="component" value="Unassembled WGS sequence"/>
</dbReference>
<keyword evidence="3" id="KW-1185">Reference proteome</keyword>
<evidence type="ECO:0000313" key="2">
    <source>
        <dbReference type="EMBL" id="TDO24405.1"/>
    </source>
</evidence>
<dbReference type="InterPro" id="IPR043129">
    <property type="entry name" value="ATPase_NBD"/>
</dbReference>
<dbReference type="SUPFAM" id="SSF53067">
    <property type="entry name" value="Actin-like ATPase domain"/>
    <property type="match status" value="2"/>
</dbReference>
<organism evidence="2 3">
    <name type="scientific">Pedobacter duraquae</name>
    <dbReference type="NCBI Taxonomy" id="425511"/>
    <lineage>
        <taxon>Bacteria</taxon>
        <taxon>Pseudomonadati</taxon>
        <taxon>Bacteroidota</taxon>
        <taxon>Sphingobacteriia</taxon>
        <taxon>Sphingobacteriales</taxon>
        <taxon>Sphingobacteriaceae</taxon>
        <taxon>Pedobacter</taxon>
    </lineage>
</organism>
<comment type="caution">
    <text evidence="2">The sequence shown here is derived from an EMBL/GenBank/DDBJ whole genome shotgun (WGS) entry which is preliminary data.</text>
</comment>
<proteinExistence type="predicted"/>
<sequence>MILYPDWFEIFLKMVRILQIETATQSCSVAISADGETIALKEVVAPNVHAGSLTLFIQEVMKQANLELSELDAIAVSKGPGSYTGLRIGVSTAKGLCFALDKPLISVPTLDLMVAGFLATDAKYKGMVCPMIDARRLEVYTALYTADAAVLLPVSAKIIDAESFKEELSNDLITFIGDGAEKCSTIIHSPNAAFSTLNFNSAAYMSLMSLSAYETKSFEDLAYFEPFYLKDFMLTQPKKQF</sequence>
<evidence type="ECO:0000313" key="3">
    <source>
        <dbReference type="Proteomes" id="UP000295499"/>
    </source>
</evidence>
<reference evidence="2 3" key="1">
    <citation type="submission" date="2019-03" db="EMBL/GenBank/DDBJ databases">
        <title>Genomic Encyclopedia of Archaeal and Bacterial Type Strains, Phase II (KMG-II): from individual species to whole genera.</title>
        <authorList>
            <person name="Goeker M."/>
        </authorList>
    </citation>
    <scope>NUCLEOTIDE SEQUENCE [LARGE SCALE GENOMIC DNA]</scope>
    <source>
        <strain evidence="2 3">DSM 19034</strain>
    </source>
</reference>
<dbReference type="GO" id="GO:0005829">
    <property type="term" value="C:cytosol"/>
    <property type="evidence" value="ECO:0007669"/>
    <property type="project" value="TreeGrafter"/>
</dbReference>
<dbReference type="CDD" id="cd24032">
    <property type="entry name" value="ASKHA_NBD_TsaB"/>
    <property type="match status" value="1"/>
</dbReference>
<evidence type="ECO:0000259" key="1">
    <source>
        <dbReference type="Pfam" id="PF00814"/>
    </source>
</evidence>
<dbReference type="Gene3D" id="3.30.420.40">
    <property type="match status" value="2"/>
</dbReference>
<dbReference type="InterPro" id="IPR000905">
    <property type="entry name" value="Gcp-like_dom"/>
</dbReference>
<feature type="domain" description="Gcp-like" evidence="1">
    <location>
        <begin position="47"/>
        <end position="153"/>
    </location>
</feature>
<name>A0A4R6IR69_9SPHI</name>
<dbReference type="InterPro" id="IPR022496">
    <property type="entry name" value="T6A_TsaB"/>
</dbReference>